<organism evidence="20 21">
    <name type="scientific">Dehalogenimonas alkenigignens</name>
    <dbReference type="NCBI Taxonomy" id="1217799"/>
    <lineage>
        <taxon>Bacteria</taxon>
        <taxon>Bacillati</taxon>
        <taxon>Chloroflexota</taxon>
        <taxon>Dehalococcoidia</taxon>
        <taxon>Dehalococcoidales</taxon>
        <taxon>Dehalococcoidaceae</taxon>
        <taxon>Dehalogenimonas</taxon>
    </lineage>
</organism>
<keyword evidence="20" id="KW-0378">Hydrolase</keyword>
<comment type="subcellular location">
    <subcellularLocation>
        <location evidence="1">Endomembrane system</location>
        <topology evidence="1">Multi-pass membrane protein</topology>
    </subcellularLocation>
</comment>
<dbReference type="InterPro" id="IPR023298">
    <property type="entry name" value="ATPase_P-typ_TM_dom_sf"/>
</dbReference>
<keyword evidence="6 18" id="KW-0812">Transmembrane</keyword>
<dbReference type="PRINTS" id="PR00120">
    <property type="entry name" value="HATPASE"/>
</dbReference>
<keyword evidence="5" id="KW-0597">Phosphoprotein</keyword>
<feature type="transmembrane region" description="Helical" evidence="18">
    <location>
        <begin position="56"/>
        <end position="78"/>
    </location>
</feature>
<keyword evidence="9" id="KW-0187">Copper transport</keyword>
<dbReference type="SFLD" id="SFLDG00002">
    <property type="entry name" value="C1.7:_P-type_atpase_like"/>
    <property type="match status" value="1"/>
</dbReference>
<dbReference type="Pfam" id="PF08282">
    <property type="entry name" value="Hydrolase_3"/>
    <property type="match status" value="1"/>
</dbReference>
<dbReference type="SUPFAM" id="SSF56784">
    <property type="entry name" value="HAD-like"/>
    <property type="match status" value="1"/>
</dbReference>
<feature type="transmembrane region" description="Helical" evidence="18">
    <location>
        <begin position="691"/>
        <end position="713"/>
    </location>
</feature>
<dbReference type="Gene3D" id="2.70.150.10">
    <property type="entry name" value="Calcium-transporting ATPase, cytoplasmic transduction domain A"/>
    <property type="match status" value="1"/>
</dbReference>
<evidence type="ECO:0000256" key="3">
    <source>
        <dbReference type="ARBA" id="ARBA00012517"/>
    </source>
</evidence>
<feature type="transmembrane region" description="Helical" evidence="18">
    <location>
        <begin position="247"/>
        <end position="268"/>
    </location>
</feature>
<keyword evidence="14" id="KW-0186">Copper</keyword>
<evidence type="ECO:0000256" key="6">
    <source>
        <dbReference type="ARBA" id="ARBA00022692"/>
    </source>
</evidence>
<keyword evidence="8" id="KW-0547">Nucleotide-binding</keyword>
<keyword evidence="11" id="KW-0460">Magnesium</keyword>
<dbReference type="GO" id="GO:0046872">
    <property type="term" value="F:metal ion binding"/>
    <property type="evidence" value="ECO:0007669"/>
    <property type="project" value="UniProtKB-KW"/>
</dbReference>
<dbReference type="SFLD" id="SFLDF00027">
    <property type="entry name" value="p-type_atpase"/>
    <property type="match status" value="1"/>
</dbReference>
<dbReference type="FunFam" id="3.40.50.1000:FF:000144">
    <property type="entry name" value="copper-transporting ATPase 1 isoform X2"/>
    <property type="match status" value="1"/>
</dbReference>
<dbReference type="PATRIC" id="fig|1217799.6.peg.114"/>
<feature type="transmembrane region" description="Helical" evidence="18">
    <location>
        <begin position="832"/>
        <end position="851"/>
    </location>
</feature>
<dbReference type="GO" id="GO:0016020">
    <property type="term" value="C:membrane"/>
    <property type="evidence" value="ECO:0007669"/>
    <property type="project" value="InterPro"/>
</dbReference>
<proteinExistence type="inferred from homology"/>
<dbReference type="Gene3D" id="1.20.1110.10">
    <property type="entry name" value="Calcium-transporting ATPase, transmembrane domain"/>
    <property type="match status" value="1"/>
</dbReference>
<dbReference type="EC" id="7.2.2.8" evidence="3"/>
<comment type="similarity">
    <text evidence="2">Belongs to the cation transport ATPase (P-type) (TC 3.A.3) family. Type IB subfamily.</text>
</comment>
<dbReference type="PANTHER" id="PTHR42861">
    <property type="entry name" value="CALCIUM-TRANSPORTING ATPASE"/>
    <property type="match status" value="1"/>
</dbReference>
<evidence type="ECO:0000256" key="4">
    <source>
        <dbReference type="ARBA" id="ARBA00022448"/>
    </source>
</evidence>
<dbReference type="OrthoDB" id="9760364at2"/>
<evidence type="ECO:0000256" key="10">
    <source>
        <dbReference type="ARBA" id="ARBA00022840"/>
    </source>
</evidence>
<evidence type="ECO:0000259" key="19">
    <source>
        <dbReference type="SMART" id="SM00831"/>
    </source>
</evidence>
<dbReference type="InterPro" id="IPR023299">
    <property type="entry name" value="ATPase_P-typ_cyto_dom_N"/>
</dbReference>
<dbReference type="SMART" id="SM00831">
    <property type="entry name" value="Cation_ATPase_N"/>
    <property type="match status" value="1"/>
</dbReference>
<evidence type="ECO:0000256" key="13">
    <source>
        <dbReference type="ARBA" id="ARBA00022989"/>
    </source>
</evidence>
<dbReference type="InterPro" id="IPR004014">
    <property type="entry name" value="ATPase_P-typ_cation-transptr_N"/>
</dbReference>
<evidence type="ECO:0000256" key="2">
    <source>
        <dbReference type="ARBA" id="ARBA00006024"/>
    </source>
</evidence>
<evidence type="ECO:0000256" key="1">
    <source>
        <dbReference type="ARBA" id="ARBA00004127"/>
    </source>
</evidence>
<gene>
    <name evidence="20" type="ORF">DEALK_01150</name>
</gene>
<name>A0A0W0GKZ3_9CHLR</name>
<reference evidence="20 21" key="1">
    <citation type="submission" date="2015-06" db="EMBL/GenBank/DDBJ databases">
        <title>Genome sequence of the organohalide-respiring Dehalogenimonas alkenigignens type strain (IP3-3T).</title>
        <authorList>
            <person name="Key T.A."/>
            <person name="Richmond D.P."/>
            <person name="Bowman K.S."/>
            <person name="Cho Y.-J."/>
            <person name="Chun J."/>
            <person name="da Costa M.S."/>
            <person name="Rainey F.A."/>
            <person name="Moe W.M."/>
        </authorList>
    </citation>
    <scope>NUCLEOTIDE SEQUENCE [LARGE SCALE GENOMIC DNA]</scope>
    <source>
        <strain evidence="20 21">IP3-3</strain>
    </source>
</reference>
<comment type="catalytic activity">
    <reaction evidence="17">
        <text>Cu(+)(in) + ATP + H2O = Cu(+)(out) + ADP + phosphate + H(+)</text>
        <dbReference type="Rhea" id="RHEA:25792"/>
        <dbReference type="ChEBI" id="CHEBI:15377"/>
        <dbReference type="ChEBI" id="CHEBI:15378"/>
        <dbReference type="ChEBI" id="CHEBI:30616"/>
        <dbReference type="ChEBI" id="CHEBI:43474"/>
        <dbReference type="ChEBI" id="CHEBI:49552"/>
        <dbReference type="ChEBI" id="CHEBI:456216"/>
        <dbReference type="EC" id="7.2.2.8"/>
    </reaction>
</comment>
<keyword evidence="13 18" id="KW-1133">Transmembrane helix</keyword>
<evidence type="ECO:0000313" key="21">
    <source>
        <dbReference type="Proteomes" id="UP000053947"/>
    </source>
</evidence>
<feature type="transmembrane region" description="Helical" evidence="18">
    <location>
        <begin position="84"/>
        <end position="100"/>
    </location>
</feature>
<dbReference type="GO" id="GO:0016887">
    <property type="term" value="F:ATP hydrolysis activity"/>
    <property type="evidence" value="ECO:0007669"/>
    <property type="project" value="InterPro"/>
</dbReference>
<keyword evidence="10" id="KW-0067">ATP-binding</keyword>
<feature type="transmembrane region" description="Helical" evidence="18">
    <location>
        <begin position="759"/>
        <end position="783"/>
    </location>
</feature>
<evidence type="ECO:0000313" key="20">
    <source>
        <dbReference type="EMBL" id="KTB49203.1"/>
    </source>
</evidence>
<dbReference type="InterPro" id="IPR023214">
    <property type="entry name" value="HAD_sf"/>
</dbReference>
<feature type="transmembrane region" description="Helical" evidence="18">
    <location>
        <begin position="274"/>
        <end position="299"/>
    </location>
</feature>
<dbReference type="STRING" id="1217799.DEALK_01150"/>
<keyword evidence="21" id="KW-1185">Reference proteome</keyword>
<dbReference type="InterPro" id="IPR008250">
    <property type="entry name" value="ATPase_P-typ_transduc_dom_A_sf"/>
</dbReference>
<accession>A0A0W0GKZ3</accession>
<dbReference type="InterPro" id="IPR018303">
    <property type="entry name" value="ATPase_P-typ_P_site"/>
</dbReference>
<keyword evidence="7" id="KW-0479">Metal-binding</keyword>
<dbReference type="AlphaFoldDB" id="A0A0W0GKZ3"/>
<dbReference type="InterPro" id="IPR001757">
    <property type="entry name" value="P_typ_ATPase"/>
</dbReference>
<sequence length="900" mass="95616">MPVMAENWHALSSTDTLTRLESRASGLTEAEAKERLSKFGANTLEEKAGKSPVLRFLSQFASPLVYVLLAAAAVSAFTGHPVDTLTILGVLLANAVIGYIQESKAEKAMAALREMAAPRAKVRRAGKLRDITAADLVPGDVIIIEEGDRVPADARLLELAGLRVNESSLTGESEPVEKALGALRAEVTVGDRTNMVFQSTAATQGKAVAVVAATGMNTELGRIAGSLSGITEEKTPLQKGIARLSNYLVIILLAVCGLILGVGLIRGLEPVEMFLLAVAAAVSAIPEGLPAVVTVVLAIGMRMMAQRNAIIRKLVAVETLGSATVICSDKTGTLTLNQMTTRQLYADGRSVDITGEGYRPDGEFQEDGKVIAADDETLRLALRIGALCNNATVTTGQECCSLFGDPTEGALLVAAAKAGLFKEDLDKQYRRLDEIPFSSERQYMATLNDAGKVHITHAKGAAEKLLGMCSHIYNGGRPAALDEAARHGVRRQIETMAGQAMRVLALAYAELPTTVTRLEEEHISGKLVLAGLAGIADPPRPEAREAVAAALGAGIRVVMITGDHAATAQAIAREVGIGGGRAMTGADVAALSDAELAAAVKGVSVFARIEPLQKLRIVRAWKSHGEVVAVTGDGVNDAPALKAADIGVAMGKSGTDVAREAADMVLADDNFASVVAAVEEGRGIFNRLRAVIYFLLASNIGELMALAAAIAILGDAPLLAAQILWINVVTDATITVPLAMEPRRGDELKSPPRSPEVSIIYPGLMWRVGYTALIMAAVVFGIFYWAEQRFTVEEARTLVFCTVVSFELWKGFIARSDELPAIKIGFFSNRWLLLAIGIAVLLQLAAVYLPFLQAAFRTVPPTPQMWAIAVGAGFSIFAVEELRKIFFPRLFSRGKWRRGE</sequence>
<keyword evidence="15" id="KW-0406">Ion transport</keyword>
<evidence type="ECO:0000256" key="12">
    <source>
        <dbReference type="ARBA" id="ARBA00022967"/>
    </source>
</evidence>
<dbReference type="Gene3D" id="3.40.50.1000">
    <property type="entry name" value="HAD superfamily/HAD-like"/>
    <property type="match status" value="1"/>
</dbReference>
<evidence type="ECO:0000256" key="15">
    <source>
        <dbReference type="ARBA" id="ARBA00023065"/>
    </source>
</evidence>
<dbReference type="EMBL" id="LFDV01000001">
    <property type="protein sequence ID" value="KTB49203.1"/>
    <property type="molecule type" value="Genomic_DNA"/>
</dbReference>
<dbReference type="GO" id="GO:0012505">
    <property type="term" value="C:endomembrane system"/>
    <property type="evidence" value="ECO:0007669"/>
    <property type="project" value="UniProtKB-SubCell"/>
</dbReference>
<evidence type="ECO:0000256" key="17">
    <source>
        <dbReference type="ARBA" id="ARBA00049289"/>
    </source>
</evidence>
<keyword evidence="16 18" id="KW-0472">Membrane</keyword>
<dbReference type="SUPFAM" id="SSF81660">
    <property type="entry name" value="Metal cation-transporting ATPase, ATP-binding domain N"/>
    <property type="match status" value="1"/>
</dbReference>
<evidence type="ECO:0000256" key="11">
    <source>
        <dbReference type="ARBA" id="ARBA00022842"/>
    </source>
</evidence>
<dbReference type="FunFam" id="2.70.150.10:FF:000160">
    <property type="entry name" value="Sarcoplasmic/endoplasmic reticulum calcium ATPase 1"/>
    <property type="match status" value="1"/>
</dbReference>
<comment type="caution">
    <text evidence="20">The sequence shown here is derived from an EMBL/GenBank/DDBJ whole genome shotgun (WGS) entry which is preliminary data.</text>
</comment>
<evidence type="ECO:0000256" key="9">
    <source>
        <dbReference type="ARBA" id="ARBA00022796"/>
    </source>
</evidence>
<evidence type="ECO:0000256" key="14">
    <source>
        <dbReference type="ARBA" id="ARBA00023008"/>
    </source>
</evidence>
<dbReference type="Pfam" id="PF00122">
    <property type="entry name" value="E1-E2_ATPase"/>
    <property type="match status" value="1"/>
</dbReference>
<dbReference type="Pfam" id="PF13246">
    <property type="entry name" value="Cation_ATPase"/>
    <property type="match status" value="1"/>
</dbReference>
<dbReference type="Pfam" id="PF00689">
    <property type="entry name" value="Cation_ATPase_C"/>
    <property type="match status" value="1"/>
</dbReference>
<evidence type="ECO:0000256" key="8">
    <source>
        <dbReference type="ARBA" id="ARBA00022741"/>
    </source>
</evidence>
<dbReference type="SUPFAM" id="SSF81653">
    <property type="entry name" value="Calcium ATPase, transduction domain A"/>
    <property type="match status" value="1"/>
</dbReference>
<evidence type="ECO:0000256" key="7">
    <source>
        <dbReference type="ARBA" id="ARBA00022723"/>
    </source>
</evidence>
<evidence type="ECO:0000256" key="5">
    <source>
        <dbReference type="ARBA" id="ARBA00022553"/>
    </source>
</evidence>
<dbReference type="InterPro" id="IPR059000">
    <property type="entry name" value="ATPase_P-type_domA"/>
</dbReference>
<dbReference type="Proteomes" id="UP000053947">
    <property type="component" value="Unassembled WGS sequence"/>
</dbReference>
<protein>
    <recommendedName>
        <fullName evidence="3">P-type Cu(+) transporter</fullName>
        <ecNumber evidence="3">7.2.2.8</ecNumber>
    </recommendedName>
</protein>
<evidence type="ECO:0000256" key="18">
    <source>
        <dbReference type="SAM" id="Phobius"/>
    </source>
</evidence>
<dbReference type="InterPro" id="IPR044492">
    <property type="entry name" value="P_typ_ATPase_HD_dom"/>
</dbReference>
<dbReference type="PROSITE" id="PS00154">
    <property type="entry name" value="ATPASE_E1_E2"/>
    <property type="match status" value="1"/>
</dbReference>
<evidence type="ECO:0000256" key="16">
    <source>
        <dbReference type="ARBA" id="ARBA00023136"/>
    </source>
</evidence>
<dbReference type="GO" id="GO:0005524">
    <property type="term" value="F:ATP binding"/>
    <property type="evidence" value="ECO:0007669"/>
    <property type="project" value="UniProtKB-KW"/>
</dbReference>
<dbReference type="InterPro" id="IPR006068">
    <property type="entry name" value="ATPase_P-typ_cation-transptr_C"/>
</dbReference>
<feature type="domain" description="Cation-transporting P-type ATPase N-terminal" evidence="19">
    <location>
        <begin position="7"/>
        <end position="80"/>
    </location>
</feature>
<dbReference type="PRINTS" id="PR00119">
    <property type="entry name" value="CATATPASE"/>
</dbReference>
<dbReference type="SFLD" id="SFLDS00003">
    <property type="entry name" value="Haloacid_Dehalogenase"/>
    <property type="match status" value="1"/>
</dbReference>
<dbReference type="InterPro" id="IPR036412">
    <property type="entry name" value="HAD-like_sf"/>
</dbReference>
<keyword evidence="4" id="KW-0813">Transport</keyword>
<dbReference type="Gene3D" id="3.40.1110.10">
    <property type="entry name" value="Calcium-transporting ATPase, cytoplasmic domain N"/>
    <property type="match status" value="1"/>
</dbReference>
<dbReference type="Pfam" id="PF00690">
    <property type="entry name" value="Cation_ATPase_N"/>
    <property type="match status" value="1"/>
</dbReference>
<feature type="transmembrane region" description="Helical" evidence="18">
    <location>
        <begin position="863"/>
        <end position="879"/>
    </location>
</feature>
<dbReference type="GO" id="GO:0140581">
    <property type="term" value="F:P-type monovalent copper transporter activity"/>
    <property type="evidence" value="ECO:0007669"/>
    <property type="project" value="UniProtKB-EC"/>
</dbReference>
<dbReference type="NCBIfam" id="TIGR01494">
    <property type="entry name" value="ATPase_P-type"/>
    <property type="match status" value="2"/>
</dbReference>
<keyword evidence="12" id="KW-1278">Translocase</keyword>
<dbReference type="SUPFAM" id="SSF81665">
    <property type="entry name" value="Calcium ATPase, transmembrane domain M"/>
    <property type="match status" value="1"/>
</dbReference>